<dbReference type="Proteomes" id="UP000322927">
    <property type="component" value="Chromosome"/>
</dbReference>
<dbReference type="GO" id="GO:0003677">
    <property type="term" value="F:DNA binding"/>
    <property type="evidence" value="ECO:0007669"/>
    <property type="project" value="InterPro"/>
</dbReference>
<proteinExistence type="predicted"/>
<dbReference type="PROSITE" id="PS51898">
    <property type="entry name" value="TYR_RECOMBINASE"/>
    <property type="match status" value="1"/>
</dbReference>
<dbReference type="RefSeq" id="WP_150220752.1">
    <property type="nucleotide sequence ID" value="NZ_CP029192.1"/>
</dbReference>
<dbReference type="AlphaFoldDB" id="A0A5P2CB14"/>
<name>A0A5P2CB14_STRVZ</name>
<keyword evidence="1" id="KW-0233">DNA recombination</keyword>
<dbReference type="InterPro" id="IPR050090">
    <property type="entry name" value="Tyrosine_recombinase_XerCD"/>
</dbReference>
<organism evidence="3 4">
    <name type="scientific">Streptomyces venezuelae</name>
    <dbReference type="NCBI Taxonomy" id="54571"/>
    <lineage>
        <taxon>Bacteria</taxon>
        <taxon>Bacillati</taxon>
        <taxon>Actinomycetota</taxon>
        <taxon>Actinomycetes</taxon>
        <taxon>Kitasatosporales</taxon>
        <taxon>Streptomycetaceae</taxon>
        <taxon>Streptomyces</taxon>
    </lineage>
</organism>
<protein>
    <submittedName>
        <fullName evidence="3">Site-specific integrase</fullName>
    </submittedName>
</protein>
<evidence type="ECO:0000259" key="2">
    <source>
        <dbReference type="PROSITE" id="PS51898"/>
    </source>
</evidence>
<dbReference type="PANTHER" id="PTHR30349">
    <property type="entry name" value="PHAGE INTEGRASE-RELATED"/>
    <property type="match status" value="1"/>
</dbReference>
<dbReference type="SUPFAM" id="SSF56349">
    <property type="entry name" value="DNA breaking-rejoining enzymes"/>
    <property type="match status" value="1"/>
</dbReference>
<evidence type="ECO:0000313" key="4">
    <source>
        <dbReference type="Proteomes" id="UP000322927"/>
    </source>
</evidence>
<dbReference type="EMBL" id="CP029192">
    <property type="protein sequence ID" value="QES38571.1"/>
    <property type="molecule type" value="Genomic_DNA"/>
</dbReference>
<dbReference type="InterPro" id="IPR002104">
    <property type="entry name" value="Integrase_catalytic"/>
</dbReference>
<dbReference type="OrthoDB" id="8421690at2"/>
<evidence type="ECO:0000256" key="1">
    <source>
        <dbReference type="ARBA" id="ARBA00023172"/>
    </source>
</evidence>
<gene>
    <name evidence="3" type="ORF">DEJ48_38780</name>
</gene>
<dbReference type="Gene3D" id="1.10.443.10">
    <property type="entry name" value="Intergrase catalytic core"/>
    <property type="match status" value="1"/>
</dbReference>
<dbReference type="GO" id="GO:0015074">
    <property type="term" value="P:DNA integration"/>
    <property type="evidence" value="ECO:0007669"/>
    <property type="project" value="InterPro"/>
</dbReference>
<sequence>MQSLVNSCRTLDTLTELDLDGLPRRSRGLAQVMLQSLRVVYVTPAETREAGYLELDHFGSSIRGFSSHYDLIGVAQRWLRDLLWDYLAHQLRTPGSPRTRSSYDDTRRACLELSAFLEVSAEGGGRDPALLQADHVHRFLADQRHRARNQLPSLVVRLKSGEPSTVTATTSHFILSHARKIMRWGLESGEADRSGLNREFVIAFPPMGIGPHRTRSPFTDEVARALAAEENLQRFADEHDAGDRGLRDIWETIIVTGRRASEVLNLKLDCVGRYNKLPMLWHDQTKVGNYDQAIRIPEYTHQRIRDRQRKTLVRFEGRFGRPATAAERARMALFPAPKHNPGFERSVSYGWYGAAFHDWVSKLDLGSCVTHQARHTLATKLLTNGAGLHHIKRFLGQVSNRMAEHYAKVAVSEIEDVLQHVWVAGPGAARPGEMLSTGTAPLDRRQAEALALDLTRRSTPAEGGLCTFQPVVDGGACPWNLNCHSCDKFVMSGADLLYWRRKREQWMSIAERAPDDATADYLHQVFEPTARAIDGLEKALAGLGLLEDALALDLRRPQDYFHRMWSTAFRATDLADAAASDQNAYGDEDTADDEKGYA</sequence>
<evidence type="ECO:0000313" key="3">
    <source>
        <dbReference type="EMBL" id="QES38571.1"/>
    </source>
</evidence>
<dbReference type="CDD" id="cd00397">
    <property type="entry name" value="DNA_BRE_C"/>
    <property type="match status" value="1"/>
</dbReference>
<dbReference type="Pfam" id="PF00589">
    <property type="entry name" value="Phage_integrase"/>
    <property type="match status" value="1"/>
</dbReference>
<dbReference type="GO" id="GO:0006310">
    <property type="term" value="P:DNA recombination"/>
    <property type="evidence" value="ECO:0007669"/>
    <property type="project" value="UniProtKB-KW"/>
</dbReference>
<dbReference type="InterPro" id="IPR011010">
    <property type="entry name" value="DNA_brk_join_enz"/>
</dbReference>
<accession>A0A5P2CB14</accession>
<dbReference type="InterPro" id="IPR013762">
    <property type="entry name" value="Integrase-like_cat_sf"/>
</dbReference>
<dbReference type="PANTHER" id="PTHR30349:SF64">
    <property type="entry name" value="PROPHAGE INTEGRASE INTD-RELATED"/>
    <property type="match status" value="1"/>
</dbReference>
<reference evidence="3 4" key="1">
    <citation type="submission" date="2018-05" db="EMBL/GenBank/DDBJ databases">
        <title>Streptomyces venezuelae.</title>
        <authorList>
            <person name="Kim W."/>
            <person name="Lee N."/>
            <person name="Cho B.-K."/>
        </authorList>
    </citation>
    <scope>NUCLEOTIDE SEQUENCE [LARGE SCALE GENOMIC DNA]</scope>
    <source>
        <strain evidence="3 4">ATCC 14584</strain>
    </source>
</reference>
<feature type="domain" description="Tyr recombinase" evidence="2">
    <location>
        <begin position="212"/>
        <end position="419"/>
    </location>
</feature>